<evidence type="ECO:0000313" key="15">
    <source>
        <dbReference type="Proteomes" id="UP000275951"/>
    </source>
</evidence>
<dbReference type="InterPro" id="IPR006121">
    <property type="entry name" value="HMA_dom"/>
</dbReference>
<evidence type="ECO:0000256" key="7">
    <source>
        <dbReference type="ARBA" id="ARBA00022967"/>
    </source>
</evidence>
<keyword evidence="7" id="KW-1278">Translocase</keyword>
<name>A0A3S9QLY3_9ACTO</name>
<feature type="transmembrane region" description="Helical" evidence="12">
    <location>
        <begin position="131"/>
        <end position="149"/>
    </location>
</feature>
<dbReference type="InterPro" id="IPR023299">
    <property type="entry name" value="ATPase_P-typ_cyto_dom_N"/>
</dbReference>
<dbReference type="AlphaFoldDB" id="A0A3S9QLY3"/>
<feature type="domain" description="HMA" evidence="13">
    <location>
        <begin position="3"/>
        <end position="69"/>
    </location>
</feature>
<feature type="transmembrane region" description="Helical" evidence="12">
    <location>
        <begin position="213"/>
        <end position="231"/>
    </location>
</feature>
<feature type="transmembrane region" description="Helical" evidence="12">
    <location>
        <begin position="169"/>
        <end position="193"/>
    </location>
</feature>
<protein>
    <recommendedName>
        <fullName evidence="11">Cation-transporting P-type ATPase B</fullName>
    </recommendedName>
</protein>
<dbReference type="NCBIfam" id="TIGR01494">
    <property type="entry name" value="ATPase_P-type"/>
    <property type="match status" value="1"/>
</dbReference>
<dbReference type="PROSITE" id="PS01047">
    <property type="entry name" value="HMA_1"/>
    <property type="match status" value="1"/>
</dbReference>
<dbReference type="InterPro" id="IPR036412">
    <property type="entry name" value="HAD-like_sf"/>
</dbReference>
<dbReference type="GO" id="GO:0043682">
    <property type="term" value="F:P-type divalent copper transporter activity"/>
    <property type="evidence" value="ECO:0007669"/>
    <property type="project" value="TreeGrafter"/>
</dbReference>
<dbReference type="GO" id="GO:0005886">
    <property type="term" value="C:plasma membrane"/>
    <property type="evidence" value="ECO:0007669"/>
    <property type="project" value="UniProtKB-SubCell"/>
</dbReference>
<evidence type="ECO:0000256" key="12">
    <source>
        <dbReference type="RuleBase" id="RU362081"/>
    </source>
</evidence>
<comment type="catalytic activity">
    <reaction evidence="10">
        <text>ATP + H2O = ADP + phosphate + H(+)</text>
        <dbReference type="Rhea" id="RHEA:13065"/>
        <dbReference type="ChEBI" id="CHEBI:15377"/>
        <dbReference type="ChEBI" id="CHEBI:15378"/>
        <dbReference type="ChEBI" id="CHEBI:30616"/>
        <dbReference type="ChEBI" id="CHEBI:43474"/>
        <dbReference type="ChEBI" id="CHEBI:456216"/>
    </reaction>
</comment>
<comment type="similarity">
    <text evidence="2 12">Belongs to the cation transport ATPase (P-type) (TC 3.A.3) family. Type IB subfamily.</text>
</comment>
<dbReference type="CDD" id="cd02094">
    <property type="entry name" value="P-type_ATPase_Cu-like"/>
    <property type="match status" value="1"/>
</dbReference>
<dbReference type="EMBL" id="CP033905">
    <property type="protein sequence ID" value="AZR06944.1"/>
    <property type="molecule type" value="Genomic_DNA"/>
</dbReference>
<evidence type="ECO:0000256" key="2">
    <source>
        <dbReference type="ARBA" id="ARBA00006024"/>
    </source>
</evidence>
<feature type="transmembrane region" description="Helical" evidence="12">
    <location>
        <begin position="108"/>
        <end position="125"/>
    </location>
</feature>
<evidence type="ECO:0000256" key="6">
    <source>
        <dbReference type="ARBA" id="ARBA00022840"/>
    </source>
</evidence>
<evidence type="ECO:0000256" key="11">
    <source>
        <dbReference type="ARBA" id="ARBA00074171"/>
    </source>
</evidence>
<keyword evidence="9 12" id="KW-0472">Membrane</keyword>
<dbReference type="CDD" id="cd00371">
    <property type="entry name" value="HMA"/>
    <property type="match status" value="1"/>
</dbReference>
<feature type="transmembrane region" description="Helical" evidence="12">
    <location>
        <begin position="405"/>
        <end position="430"/>
    </location>
</feature>
<dbReference type="SUPFAM" id="SSF81653">
    <property type="entry name" value="Calcium ATPase, transduction domain A"/>
    <property type="match status" value="1"/>
</dbReference>
<keyword evidence="3 12" id="KW-0812">Transmembrane</keyword>
<dbReference type="Proteomes" id="UP000275951">
    <property type="component" value="Chromosome"/>
</dbReference>
<dbReference type="SUPFAM" id="SSF81665">
    <property type="entry name" value="Calcium ATPase, transmembrane domain M"/>
    <property type="match status" value="1"/>
</dbReference>
<evidence type="ECO:0000256" key="8">
    <source>
        <dbReference type="ARBA" id="ARBA00022989"/>
    </source>
</evidence>
<accession>A0A3S9QLY3</accession>
<dbReference type="InterPro" id="IPR001757">
    <property type="entry name" value="P_typ_ATPase"/>
</dbReference>
<evidence type="ECO:0000259" key="13">
    <source>
        <dbReference type="PROSITE" id="PS50846"/>
    </source>
</evidence>
<dbReference type="InterPro" id="IPR044492">
    <property type="entry name" value="P_typ_ATPase_HD_dom"/>
</dbReference>
<keyword evidence="12" id="KW-1003">Cell membrane</keyword>
<dbReference type="InterPro" id="IPR008250">
    <property type="entry name" value="ATPase_P-typ_transduc_dom_A_sf"/>
</dbReference>
<dbReference type="NCBIfam" id="TIGR01511">
    <property type="entry name" value="ATPase-IB1_Cu"/>
    <property type="match status" value="1"/>
</dbReference>
<dbReference type="Pfam" id="PF00403">
    <property type="entry name" value="HMA"/>
    <property type="match status" value="1"/>
</dbReference>
<dbReference type="InterPro" id="IPR023214">
    <property type="entry name" value="HAD_sf"/>
</dbReference>
<dbReference type="Gene3D" id="3.30.70.100">
    <property type="match status" value="1"/>
</dbReference>
<dbReference type="InterPro" id="IPR023298">
    <property type="entry name" value="ATPase_P-typ_TM_dom_sf"/>
</dbReference>
<sequence length="764" mass="78935">MASEVDLAVRGMTCASCVARVEKKLNKVPGVTAVVNLATERAHIELDDAAGLSSEDLIEIVVKAGYDASLIRRTADAAQADADALAAQADAAAQAAAQARVRDLWRRFVVSAILSVPIVGASMLPSLQFPAWQWVIGVLSLVVAFWCGWPFHRAAFRAARYGSSTMDTLVSLGVLASMGWSLWALLLGGAGHIGYTMHMTGVHGLDAGAQPHLYFESSAMIVTFLLIGRWLEARSRRSAGDALRSLLALGARETLLIRRADSHEATAETTTAVEELIDVADLRVGDVFRVRPGETVATDGVVVAGNSSVDASLVTGESTPIDVAAGDQVTGATLNLHGSLDVRATRVGEETTLAQMGRLLSEAQTGKAAAQRIADRISSYFVPAVIVIALLTFVIRLLAGSSEALASAITVLVVACPCALGLATPTALLVGSGRLARMGVLIRGPEVLERAHGIDTIILDKTGTLTSAFMSVSDVVSATSDTDVLALAAGLEAHSEHPIAQAIVRAARERGIAPTTATGFTSHAGLGVSGVHGGVRVAAGRLSWIAEGADVAPVRDRAEQLAAAGASVVVVAKDKHAIGVVAVRDTLRPEAADAVAALRDRGLRIVLVTGDNAQAAAGVAAELGISDVRAQVLPSHKLDILKELQKSGKRVAMVGDGVNDAAALAGADLSMALGSGTDVAKASADITIVNSDIRAIPNALRIAERTLRIIKENLGWAFAYNLVAIPLAVAGVIVPGVAAFAMASSSVIVVANSLRLRGPKPAGR</sequence>
<dbReference type="SUPFAM" id="SSF56784">
    <property type="entry name" value="HAD-like"/>
    <property type="match status" value="1"/>
</dbReference>
<dbReference type="PROSITE" id="PS01229">
    <property type="entry name" value="COF_2"/>
    <property type="match status" value="1"/>
</dbReference>
<dbReference type="RefSeq" id="WP_108726483.1">
    <property type="nucleotide sequence ID" value="NZ_CP029001.1"/>
</dbReference>
<dbReference type="PROSITE" id="PS50846">
    <property type="entry name" value="HMA_2"/>
    <property type="match status" value="1"/>
</dbReference>
<evidence type="ECO:0000256" key="3">
    <source>
        <dbReference type="ARBA" id="ARBA00022692"/>
    </source>
</evidence>
<dbReference type="SFLD" id="SFLDG00002">
    <property type="entry name" value="C1.7:_P-type_atpase_like"/>
    <property type="match status" value="1"/>
</dbReference>
<keyword evidence="5 12" id="KW-0547">Nucleotide-binding</keyword>
<evidence type="ECO:0000256" key="1">
    <source>
        <dbReference type="ARBA" id="ARBA00004651"/>
    </source>
</evidence>
<feature type="transmembrane region" description="Helical" evidence="12">
    <location>
        <begin position="380"/>
        <end position="399"/>
    </location>
</feature>
<dbReference type="FunFam" id="3.30.70.100:FF:000005">
    <property type="entry name" value="Copper-exporting P-type ATPase A"/>
    <property type="match status" value="1"/>
</dbReference>
<dbReference type="Gene3D" id="3.40.50.1000">
    <property type="entry name" value="HAD superfamily/HAD-like"/>
    <property type="match status" value="1"/>
</dbReference>
<feature type="transmembrane region" description="Helical" evidence="12">
    <location>
        <begin position="714"/>
        <end position="733"/>
    </location>
</feature>
<dbReference type="GO" id="GO:0005507">
    <property type="term" value="F:copper ion binding"/>
    <property type="evidence" value="ECO:0007669"/>
    <property type="project" value="TreeGrafter"/>
</dbReference>
<dbReference type="SUPFAM" id="SSF55008">
    <property type="entry name" value="HMA, heavy metal-associated domain"/>
    <property type="match status" value="1"/>
</dbReference>
<reference evidence="14 15" key="1">
    <citation type="submission" date="2018-11" db="EMBL/GenBank/DDBJ databases">
        <title>Multidrug-resistant genes are associated with an 42-kb island TGI1 carrying a complex class 1 integron in a Trueperella pyogenes.</title>
        <authorList>
            <person name="Dong W."/>
        </authorList>
    </citation>
    <scope>NUCLEOTIDE SEQUENCE [LARGE SCALE GENOMIC DNA]</scope>
    <source>
        <strain evidence="14 15">TP4</strain>
    </source>
</reference>
<evidence type="ECO:0000256" key="10">
    <source>
        <dbReference type="ARBA" id="ARBA00049360"/>
    </source>
</evidence>
<evidence type="ECO:0000256" key="4">
    <source>
        <dbReference type="ARBA" id="ARBA00022723"/>
    </source>
</evidence>
<dbReference type="InterPro" id="IPR027256">
    <property type="entry name" value="P-typ_ATPase_IB"/>
</dbReference>
<gene>
    <name evidence="14" type="ORF">EBQ10_06305</name>
</gene>
<dbReference type="PRINTS" id="PR00119">
    <property type="entry name" value="CATATPASE"/>
</dbReference>
<dbReference type="NCBIfam" id="TIGR01525">
    <property type="entry name" value="ATPase-IB_hvy"/>
    <property type="match status" value="1"/>
</dbReference>
<dbReference type="GO" id="GO:0005524">
    <property type="term" value="F:ATP binding"/>
    <property type="evidence" value="ECO:0007669"/>
    <property type="project" value="UniProtKB-UniRule"/>
</dbReference>
<proteinExistence type="inferred from homology"/>
<dbReference type="InterPro" id="IPR036163">
    <property type="entry name" value="HMA_dom_sf"/>
</dbReference>
<dbReference type="InterPro" id="IPR018303">
    <property type="entry name" value="ATPase_P-typ_P_site"/>
</dbReference>
<dbReference type="InterPro" id="IPR059000">
    <property type="entry name" value="ATPase_P-type_domA"/>
</dbReference>
<evidence type="ECO:0000313" key="14">
    <source>
        <dbReference type="EMBL" id="AZR06944.1"/>
    </source>
</evidence>
<dbReference type="GO" id="GO:0055070">
    <property type="term" value="P:copper ion homeostasis"/>
    <property type="evidence" value="ECO:0007669"/>
    <property type="project" value="TreeGrafter"/>
</dbReference>
<keyword evidence="8 12" id="KW-1133">Transmembrane helix</keyword>
<dbReference type="SFLD" id="SFLDS00003">
    <property type="entry name" value="Haloacid_Dehalogenase"/>
    <property type="match status" value="1"/>
</dbReference>
<dbReference type="PANTHER" id="PTHR43520">
    <property type="entry name" value="ATP7, ISOFORM B"/>
    <property type="match status" value="1"/>
</dbReference>
<dbReference type="FunFam" id="2.70.150.10:FF:000002">
    <property type="entry name" value="Copper-transporting ATPase 1, putative"/>
    <property type="match status" value="1"/>
</dbReference>
<dbReference type="Pfam" id="PF00122">
    <property type="entry name" value="E1-E2_ATPase"/>
    <property type="match status" value="1"/>
</dbReference>
<dbReference type="PROSITE" id="PS00154">
    <property type="entry name" value="ATPASE_E1_E2"/>
    <property type="match status" value="1"/>
</dbReference>
<organism evidence="14 15">
    <name type="scientific">Trueperella pyogenes</name>
    <dbReference type="NCBI Taxonomy" id="1661"/>
    <lineage>
        <taxon>Bacteria</taxon>
        <taxon>Bacillati</taxon>
        <taxon>Actinomycetota</taxon>
        <taxon>Actinomycetes</taxon>
        <taxon>Actinomycetales</taxon>
        <taxon>Actinomycetaceae</taxon>
        <taxon>Trueperella</taxon>
    </lineage>
</organism>
<dbReference type="Gene3D" id="3.40.1110.10">
    <property type="entry name" value="Calcium-transporting ATPase, cytoplasmic domain N"/>
    <property type="match status" value="1"/>
</dbReference>
<comment type="subcellular location">
    <subcellularLocation>
        <location evidence="1">Cell membrane</location>
        <topology evidence="1">Multi-pass membrane protein</topology>
    </subcellularLocation>
</comment>
<dbReference type="SFLD" id="SFLDF00027">
    <property type="entry name" value="p-type_atpase"/>
    <property type="match status" value="1"/>
</dbReference>
<dbReference type="Pfam" id="PF00702">
    <property type="entry name" value="Hydrolase"/>
    <property type="match status" value="1"/>
</dbReference>
<dbReference type="InterPro" id="IPR017969">
    <property type="entry name" value="Heavy-metal-associated_CS"/>
</dbReference>
<dbReference type="PANTHER" id="PTHR43520:SF8">
    <property type="entry name" value="P-TYPE CU(+) TRANSPORTER"/>
    <property type="match status" value="1"/>
</dbReference>
<dbReference type="GO" id="GO:0016887">
    <property type="term" value="F:ATP hydrolysis activity"/>
    <property type="evidence" value="ECO:0007669"/>
    <property type="project" value="InterPro"/>
</dbReference>
<evidence type="ECO:0000256" key="5">
    <source>
        <dbReference type="ARBA" id="ARBA00022741"/>
    </source>
</evidence>
<keyword evidence="6 12" id="KW-0067">ATP-binding</keyword>
<keyword evidence="4 12" id="KW-0479">Metal-binding</keyword>
<dbReference type="Gene3D" id="2.70.150.10">
    <property type="entry name" value="Calcium-transporting ATPase, cytoplasmic transduction domain A"/>
    <property type="match status" value="1"/>
</dbReference>
<evidence type="ECO:0000256" key="9">
    <source>
        <dbReference type="ARBA" id="ARBA00023136"/>
    </source>
</evidence>